<dbReference type="InterPro" id="IPR026283">
    <property type="entry name" value="B-gal_1-like"/>
</dbReference>
<dbReference type="FunFam" id="3.20.20.80:FF:000115">
    <property type="entry name" value="Beta-galactosidase"/>
    <property type="match status" value="1"/>
</dbReference>
<feature type="domain" description="Beta-galactosidase galactose-binding" evidence="7">
    <location>
        <begin position="496"/>
        <end position="551"/>
    </location>
</feature>
<keyword evidence="3 8" id="KW-0326">Glycosidase</keyword>
<evidence type="ECO:0000259" key="6">
    <source>
        <dbReference type="Pfam" id="PF21317"/>
    </source>
</evidence>
<evidence type="ECO:0000256" key="4">
    <source>
        <dbReference type="PIRSR" id="PIRSR006336-1"/>
    </source>
</evidence>
<dbReference type="InterPro" id="IPR019801">
    <property type="entry name" value="Glyco_hydro_35_CS"/>
</dbReference>
<sequence>MSTFTIGERDFLLDGQPFRILSGALHYFRVHPEQWEDRILAAKEMGLNTIETYVAWNEHEPERGSFRSDGALDLGRFLDLVAEAGMHAIVRPGPFICAEWDNGGLPGWLTRECGSRIRCSDPRYLRAVGEYFARVLPIVVPRQVDRGGPVILLQVENEYGAYGADKEYLATLVSWMRAGGITVPLTTVDQPEDRMLEDGRIDGAHLTASFGSNGIERLGRLRRHQPDGPLMCAEFWDGWFDRWGGRHNTTDATAAARELEEILSTGASVNIYMFHGGTNFGLTNGANHKGYYEPTTTSYDYDAPLSEDGVATAKYRAFRAVLGRYVPLPERTRNDPGEAPAFTSPFDAASRLLSVVPLGSGGKHSSAPSMDELGVYRGLALYRAEAAAGVLRVGEVRDRAQVFADGRPVGVLEREHNDVAIELPDGTRLLEILVEDQGRVNYGPRIGEPKGLIGPVTLNGRELRGWSVDPIDLDHPDRYLEAGPDHRTGVGGPIVARSTFRLDEPADLHLATRDLGKGFAWVNGWPLGRFWSRGPQHSLYVPGPATRAGENQLVVLALGGALPSRATWLARPDRGPLEA</sequence>
<dbReference type="Gene3D" id="2.60.120.260">
    <property type="entry name" value="Galactose-binding domain-like"/>
    <property type="match status" value="2"/>
</dbReference>
<dbReference type="SUPFAM" id="SSF49785">
    <property type="entry name" value="Galactose-binding domain-like"/>
    <property type="match status" value="1"/>
</dbReference>
<organism evidence="8 9">
    <name type="scientific">Leifsonia naganoensis</name>
    <dbReference type="NCBI Taxonomy" id="150025"/>
    <lineage>
        <taxon>Bacteria</taxon>
        <taxon>Bacillati</taxon>
        <taxon>Actinomycetota</taxon>
        <taxon>Actinomycetes</taxon>
        <taxon>Micrococcales</taxon>
        <taxon>Microbacteriaceae</taxon>
        <taxon>Leifsonia</taxon>
    </lineage>
</organism>
<evidence type="ECO:0000259" key="7">
    <source>
        <dbReference type="Pfam" id="PF21467"/>
    </source>
</evidence>
<keyword evidence="9" id="KW-1185">Reference proteome</keyword>
<dbReference type="PROSITE" id="PS01182">
    <property type="entry name" value="GLYCOSYL_HYDROL_F35"/>
    <property type="match status" value="1"/>
</dbReference>
<dbReference type="InterPro" id="IPR008979">
    <property type="entry name" value="Galactose-bd-like_sf"/>
</dbReference>
<name>A0A853DSQ0_9MICO</name>
<dbReference type="InterPro" id="IPR017853">
    <property type="entry name" value="GH"/>
</dbReference>
<dbReference type="Pfam" id="PF01301">
    <property type="entry name" value="Glyco_hydro_35"/>
    <property type="match status" value="1"/>
</dbReference>
<dbReference type="InterPro" id="IPR031330">
    <property type="entry name" value="Gly_Hdrlase_35_cat"/>
</dbReference>
<dbReference type="PIRSF" id="PIRSF006336">
    <property type="entry name" value="B-gal"/>
    <property type="match status" value="1"/>
</dbReference>
<protein>
    <submittedName>
        <fullName evidence="8">Beta-galactosidase</fullName>
        <ecNumber evidence="8">3.2.1.23</ecNumber>
    </submittedName>
</protein>
<dbReference type="EMBL" id="JACCHJ010000001">
    <property type="protein sequence ID" value="NYK09411.1"/>
    <property type="molecule type" value="Genomic_DNA"/>
</dbReference>
<evidence type="ECO:0000259" key="5">
    <source>
        <dbReference type="Pfam" id="PF01301"/>
    </source>
</evidence>
<dbReference type="InterPro" id="IPR048912">
    <property type="entry name" value="BetaGal1-like_ABD1"/>
</dbReference>
<gene>
    <name evidence="8" type="ORF">HNR14_001292</name>
</gene>
<dbReference type="GO" id="GO:0005975">
    <property type="term" value="P:carbohydrate metabolic process"/>
    <property type="evidence" value="ECO:0007669"/>
    <property type="project" value="InterPro"/>
</dbReference>
<feature type="domain" description="Beta-galactosidase 1-like first all-beta" evidence="6">
    <location>
        <begin position="369"/>
        <end position="471"/>
    </location>
</feature>
<comment type="similarity">
    <text evidence="1">Belongs to the glycosyl hydrolase 35 family.</text>
</comment>
<dbReference type="Proteomes" id="UP000521075">
    <property type="component" value="Unassembled WGS sequence"/>
</dbReference>
<evidence type="ECO:0000256" key="1">
    <source>
        <dbReference type="ARBA" id="ARBA00009809"/>
    </source>
</evidence>
<evidence type="ECO:0000313" key="8">
    <source>
        <dbReference type="EMBL" id="NYK09411.1"/>
    </source>
</evidence>
<feature type="domain" description="Glycoside hydrolase 35 catalytic" evidence="5">
    <location>
        <begin position="11"/>
        <end position="323"/>
    </location>
</feature>
<evidence type="ECO:0000256" key="3">
    <source>
        <dbReference type="ARBA" id="ARBA00023295"/>
    </source>
</evidence>
<evidence type="ECO:0000256" key="2">
    <source>
        <dbReference type="ARBA" id="ARBA00022801"/>
    </source>
</evidence>
<dbReference type="EC" id="3.2.1.23" evidence="8"/>
<reference evidence="8 9" key="1">
    <citation type="submission" date="2020-07" db="EMBL/GenBank/DDBJ databases">
        <title>Sequencing the genomes of 1000 actinobacteria strains.</title>
        <authorList>
            <person name="Klenk H.-P."/>
        </authorList>
    </citation>
    <scope>NUCLEOTIDE SEQUENCE [LARGE SCALE GENOMIC DNA]</scope>
    <source>
        <strain evidence="8 9">DSM 15166</strain>
    </source>
</reference>
<dbReference type="RefSeq" id="WP_179700386.1">
    <property type="nucleotide sequence ID" value="NZ_BAAAHA010000003.1"/>
</dbReference>
<dbReference type="Gene3D" id="3.20.20.80">
    <property type="entry name" value="Glycosidases"/>
    <property type="match status" value="1"/>
</dbReference>
<dbReference type="Pfam" id="PF21467">
    <property type="entry name" value="BetaGal_gal-bd"/>
    <property type="match status" value="1"/>
</dbReference>
<dbReference type="Pfam" id="PF21317">
    <property type="entry name" value="BetaGal_ABD_1"/>
    <property type="match status" value="1"/>
</dbReference>
<feature type="active site" description="Proton donor" evidence="4">
    <location>
        <position position="158"/>
    </location>
</feature>
<comment type="caution">
    <text evidence="8">The sequence shown here is derived from an EMBL/GenBank/DDBJ whole genome shotgun (WGS) entry which is preliminary data.</text>
</comment>
<proteinExistence type="inferred from homology"/>
<feature type="active site" description="Nucleophile" evidence="4">
    <location>
        <position position="234"/>
    </location>
</feature>
<dbReference type="SUPFAM" id="SSF51445">
    <property type="entry name" value="(Trans)glycosidases"/>
    <property type="match status" value="1"/>
</dbReference>
<dbReference type="GO" id="GO:0004565">
    <property type="term" value="F:beta-galactosidase activity"/>
    <property type="evidence" value="ECO:0007669"/>
    <property type="project" value="UniProtKB-EC"/>
</dbReference>
<accession>A0A853DSQ0</accession>
<evidence type="ECO:0000313" key="9">
    <source>
        <dbReference type="Proteomes" id="UP000521075"/>
    </source>
</evidence>
<keyword evidence="2 8" id="KW-0378">Hydrolase</keyword>
<dbReference type="AlphaFoldDB" id="A0A853DSQ0"/>
<dbReference type="InterPro" id="IPR001944">
    <property type="entry name" value="Glycoside_Hdrlase_35"/>
</dbReference>
<dbReference type="PRINTS" id="PR00742">
    <property type="entry name" value="GLHYDRLASE35"/>
</dbReference>
<dbReference type="InterPro" id="IPR048913">
    <property type="entry name" value="BetaGal_gal-bd"/>
</dbReference>
<dbReference type="PANTHER" id="PTHR23421">
    <property type="entry name" value="BETA-GALACTOSIDASE RELATED"/>
    <property type="match status" value="1"/>
</dbReference>